<dbReference type="EMBL" id="LT158599">
    <property type="protein sequence ID" value="CVK31943.1"/>
    <property type="molecule type" value="Genomic_DNA"/>
</dbReference>
<dbReference type="NCBIfam" id="TIGR02136">
    <property type="entry name" value="ptsS_2"/>
    <property type="match status" value="1"/>
</dbReference>
<dbReference type="Proteomes" id="UP000069850">
    <property type="component" value="Chromosome 1"/>
</dbReference>
<dbReference type="RefSeq" id="WP_062262032.1">
    <property type="nucleotide sequence ID" value="NZ_BSDU01000003.1"/>
</dbReference>
<reference evidence="4 5" key="1">
    <citation type="submission" date="2016-01" db="EMBL/GenBank/DDBJ databases">
        <authorList>
            <person name="Manzoor S."/>
        </authorList>
    </citation>
    <scope>NUCLEOTIDE SEQUENCE [LARGE SCALE GENOMIC DNA]</scope>
    <source>
        <strain evidence="4">Methanoculleus sp MAB1</strain>
    </source>
</reference>
<protein>
    <submittedName>
        <fullName evidence="4">Phosphate-binding protein pstS Short=PBP</fullName>
    </submittedName>
</protein>
<dbReference type="OrthoDB" id="53390at2157"/>
<keyword evidence="1" id="KW-0813">Transport</keyword>
<dbReference type="GO" id="GO:0042301">
    <property type="term" value="F:phosphate ion binding"/>
    <property type="evidence" value="ECO:0007669"/>
    <property type="project" value="InterPro"/>
</dbReference>
<gene>
    <name evidence="4" type="primary">pstS</name>
    <name evidence="4" type="ORF">MMAB1_0729</name>
</gene>
<dbReference type="GeneID" id="27136743"/>
<dbReference type="PANTHER" id="PTHR30570:SF1">
    <property type="entry name" value="PHOSPHATE-BINDING PROTEIN PSTS"/>
    <property type="match status" value="1"/>
</dbReference>
<evidence type="ECO:0000313" key="5">
    <source>
        <dbReference type="Proteomes" id="UP000069850"/>
    </source>
</evidence>
<dbReference type="SUPFAM" id="SSF53850">
    <property type="entry name" value="Periplasmic binding protein-like II"/>
    <property type="match status" value="1"/>
</dbReference>
<dbReference type="InterPro" id="IPR011862">
    <property type="entry name" value="Phos-bd"/>
</dbReference>
<dbReference type="InterPro" id="IPR024370">
    <property type="entry name" value="PBP_domain"/>
</dbReference>
<evidence type="ECO:0000259" key="3">
    <source>
        <dbReference type="Pfam" id="PF12849"/>
    </source>
</evidence>
<dbReference type="AlphaFoldDB" id="A0A0X3BIV1"/>
<accession>A0A0X3BIV1</accession>
<dbReference type="CDD" id="cd13653">
    <property type="entry name" value="PBP2_phosphate_like_1"/>
    <property type="match status" value="1"/>
</dbReference>
<name>A0A0X3BIV1_9EURY</name>
<evidence type="ECO:0000256" key="1">
    <source>
        <dbReference type="ARBA" id="ARBA00022448"/>
    </source>
</evidence>
<dbReference type="InterPro" id="IPR050811">
    <property type="entry name" value="Phosphate_ABC_transporter"/>
</dbReference>
<dbReference type="Pfam" id="PF12849">
    <property type="entry name" value="PBP_like_2"/>
    <property type="match status" value="1"/>
</dbReference>
<dbReference type="Gene3D" id="3.40.190.10">
    <property type="entry name" value="Periplasmic binding protein-like II"/>
    <property type="match status" value="2"/>
</dbReference>
<evidence type="ECO:0000256" key="2">
    <source>
        <dbReference type="ARBA" id="ARBA00022729"/>
    </source>
</evidence>
<evidence type="ECO:0000313" key="4">
    <source>
        <dbReference type="EMBL" id="CVK31943.1"/>
    </source>
</evidence>
<feature type="domain" description="PBP" evidence="3">
    <location>
        <begin position="38"/>
        <end position="273"/>
    </location>
</feature>
<dbReference type="PANTHER" id="PTHR30570">
    <property type="entry name" value="PERIPLASMIC PHOSPHATE BINDING COMPONENT OF PHOSPHATE ABC TRANSPORTER"/>
    <property type="match status" value="1"/>
</dbReference>
<keyword evidence="2" id="KW-0732">Signal</keyword>
<proteinExistence type="predicted"/>
<dbReference type="KEGG" id="mema:MMAB1_0729"/>
<organism evidence="4 5">
    <name type="scientific">Methanoculleus bourgensis</name>
    <dbReference type="NCBI Taxonomy" id="83986"/>
    <lineage>
        <taxon>Archaea</taxon>
        <taxon>Methanobacteriati</taxon>
        <taxon>Methanobacteriota</taxon>
        <taxon>Stenosarchaea group</taxon>
        <taxon>Methanomicrobia</taxon>
        <taxon>Methanomicrobiales</taxon>
        <taxon>Methanomicrobiaceae</taxon>
        <taxon>Methanoculleus</taxon>
    </lineage>
</organism>
<sequence>MTGKLSVWYERVLIVALPIVLVAAILCAGCTGENRTPAHAETLLVSGSTTVLPVAQLTAEAFMAKKPGTDVQVSGGGSSVGIQAVGSGTADIGMASRDLKDSEKEAYPDLVKHVVALDGIVIIVNPENSLEGLTLDEVRGIYNGTYRNWNDLGGPDLEIVVTGRDSASGTREFFHEAVMKKEDFVETQLEKNSNGAVKQTVAQTPGAIGYVGLGYIDASVKALPIDAGSGPVEPTIENIEDGTYPIARELFMFTRGEPTGLAAEYLSFISSPEGQQIIRDEGFVPA</sequence>